<comment type="catalytic activity">
    <reaction evidence="5">
        <text>a 3-demethylubiquinol + S-adenosyl-L-methionine = a ubiquinol + S-adenosyl-L-homocysteine + H(+)</text>
        <dbReference type="Rhea" id="RHEA:44380"/>
        <dbReference type="Rhea" id="RHEA-COMP:9566"/>
        <dbReference type="Rhea" id="RHEA-COMP:10914"/>
        <dbReference type="ChEBI" id="CHEBI:15378"/>
        <dbReference type="ChEBI" id="CHEBI:17976"/>
        <dbReference type="ChEBI" id="CHEBI:57856"/>
        <dbReference type="ChEBI" id="CHEBI:59789"/>
        <dbReference type="ChEBI" id="CHEBI:84422"/>
        <dbReference type="EC" id="2.1.1.64"/>
    </reaction>
</comment>
<dbReference type="GO" id="GO:0102208">
    <property type="term" value="F:2-polyprenyl-6-hydroxyphenol methylase activity"/>
    <property type="evidence" value="ECO:0007669"/>
    <property type="project" value="UniProtKB-EC"/>
</dbReference>
<keyword evidence="4 5" id="KW-0949">S-adenosyl-L-methionine</keyword>
<dbReference type="GO" id="GO:0010420">
    <property type="term" value="F:polyprenyldihydroxybenzoate methyltransferase activity"/>
    <property type="evidence" value="ECO:0007669"/>
    <property type="project" value="InterPro"/>
</dbReference>
<feature type="binding site" evidence="5">
    <location>
        <position position="36"/>
    </location>
    <ligand>
        <name>S-adenosyl-L-methionine</name>
        <dbReference type="ChEBI" id="CHEBI:59789"/>
    </ligand>
</feature>
<sequence length="234" mass="25744">MQNVDENEISKFANLASRWWDPEGEFKPLHLINPLRVDYIEEQVNGLFGKRVIDVGCGGGLVAEALARAGADVTGIDMAEASLEVARLHGLESGVTVDYQLSSAEAFAEHHKGSFDVVTCLEMLEHVPSPANVVKACADMLKPGGIAIFSTINRNPKSYLMAIVAAEYVLNWVPKGTHDFKRFIQPSELISMCDQADLKTVQAMGMHYHPIKSTFYMSDTNIDVNYLITCIKPA</sequence>
<accession>A0A3N5Z933</accession>
<dbReference type="Pfam" id="PF13489">
    <property type="entry name" value="Methyltransf_23"/>
    <property type="match status" value="1"/>
</dbReference>
<evidence type="ECO:0000313" key="6">
    <source>
        <dbReference type="EMBL" id="RPJ67454.1"/>
    </source>
</evidence>
<comment type="pathway">
    <text evidence="5">Cofactor biosynthesis; ubiquinone biosynthesis.</text>
</comment>
<proteinExistence type="inferred from homology"/>
<dbReference type="PANTHER" id="PTHR43464:SF19">
    <property type="entry name" value="UBIQUINONE BIOSYNTHESIS O-METHYLTRANSFERASE, MITOCHONDRIAL"/>
    <property type="match status" value="1"/>
</dbReference>
<dbReference type="UniPathway" id="UPA00232"/>
<dbReference type="EMBL" id="RPOK01000002">
    <property type="protein sequence ID" value="RPJ67454.1"/>
    <property type="molecule type" value="Genomic_DNA"/>
</dbReference>
<reference evidence="6 7" key="1">
    <citation type="submission" date="2018-11" db="EMBL/GenBank/DDBJ databases">
        <authorList>
            <person name="Ye M.-Q."/>
            <person name="Du Z.-J."/>
        </authorList>
    </citation>
    <scope>NUCLEOTIDE SEQUENCE [LARGE SCALE GENOMIC DNA]</scope>
    <source>
        <strain evidence="6 7">U0105</strain>
    </source>
</reference>
<dbReference type="InterPro" id="IPR029063">
    <property type="entry name" value="SAM-dependent_MTases_sf"/>
</dbReference>
<evidence type="ECO:0000256" key="4">
    <source>
        <dbReference type="ARBA" id="ARBA00022691"/>
    </source>
</evidence>
<comment type="function">
    <text evidence="5">O-methyltransferase that catalyzes the 2 O-methylation steps in the ubiquinone biosynthetic pathway.</text>
</comment>
<organism evidence="6 7">
    <name type="scientific">Alteromonas sediminis</name>
    <dbReference type="NCBI Taxonomy" id="2259342"/>
    <lineage>
        <taxon>Bacteria</taxon>
        <taxon>Pseudomonadati</taxon>
        <taxon>Pseudomonadota</taxon>
        <taxon>Gammaproteobacteria</taxon>
        <taxon>Alteromonadales</taxon>
        <taxon>Alteromonadaceae</taxon>
        <taxon>Alteromonas/Salinimonas group</taxon>
        <taxon>Alteromonas</taxon>
    </lineage>
</organism>
<feature type="binding site" evidence="5">
    <location>
        <position position="56"/>
    </location>
    <ligand>
        <name>S-adenosyl-L-methionine</name>
        <dbReference type="ChEBI" id="CHEBI:59789"/>
    </ligand>
</feature>
<dbReference type="SUPFAM" id="SSF53335">
    <property type="entry name" value="S-adenosyl-L-methionine-dependent methyltransferases"/>
    <property type="match status" value="1"/>
</dbReference>
<name>A0A3N5Z933_9ALTE</name>
<dbReference type="AlphaFoldDB" id="A0A3N5Z933"/>
<dbReference type="Gene3D" id="3.40.50.150">
    <property type="entry name" value="Vaccinia Virus protein VP39"/>
    <property type="match status" value="1"/>
</dbReference>
<keyword evidence="2 5" id="KW-0808">Transferase</keyword>
<evidence type="ECO:0000256" key="3">
    <source>
        <dbReference type="ARBA" id="ARBA00022688"/>
    </source>
</evidence>
<dbReference type="FunFam" id="3.40.50.150:FF:000028">
    <property type="entry name" value="Ubiquinone biosynthesis O-methyltransferase"/>
    <property type="match status" value="1"/>
</dbReference>
<comment type="catalytic activity">
    <reaction evidence="5">
        <text>a 3-(all-trans-polyprenyl)benzene-1,2-diol + S-adenosyl-L-methionine = a 2-methoxy-6-(all-trans-polyprenyl)phenol + S-adenosyl-L-homocysteine + H(+)</text>
        <dbReference type="Rhea" id="RHEA:31411"/>
        <dbReference type="Rhea" id="RHEA-COMP:9550"/>
        <dbReference type="Rhea" id="RHEA-COMP:9551"/>
        <dbReference type="ChEBI" id="CHEBI:15378"/>
        <dbReference type="ChEBI" id="CHEBI:57856"/>
        <dbReference type="ChEBI" id="CHEBI:59789"/>
        <dbReference type="ChEBI" id="CHEBI:62729"/>
        <dbReference type="ChEBI" id="CHEBI:62731"/>
        <dbReference type="EC" id="2.1.1.222"/>
    </reaction>
</comment>
<gene>
    <name evidence="5 6" type="primary">ubiG</name>
    <name evidence="6" type="ORF">DRW07_08010</name>
</gene>
<keyword evidence="7" id="KW-1185">Reference proteome</keyword>
<dbReference type="EC" id="2.1.1.64" evidence="5"/>
<feature type="binding site" evidence="5">
    <location>
        <position position="121"/>
    </location>
    <ligand>
        <name>S-adenosyl-L-methionine</name>
        <dbReference type="ChEBI" id="CHEBI:59789"/>
    </ligand>
</feature>
<dbReference type="GO" id="GO:0032259">
    <property type="term" value="P:methylation"/>
    <property type="evidence" value="ECO:0007669"/>
    <property type="project" value="UniProtKB-KW"/>
</dbReference>
<evidence type="ECO:0000313" key="7">
    <source>
        <dbReference type="Proteomes" id="UP000275281"/>
    </source>
</evidence>
<evidence type="ECO:0000256" key="1">
    <source>
        <dbReference type="ARBA" id="ARBA00022603"/>
    </source>
</evidence>
<keyword evidence="3 5" id="KW-0831">Ubiquinone biosynthesis</keyword>
<feature type="binding site" evidence="5">
    <location>
        <position position="77"/>
    </location>
    <ligand>
        <name>S-adenosyl-L-methionine</name>
        <dbReference type="ChEBI" id="CHEBI:59789"/>
    </ligand>
</feature>
<comment type="similarity">
    <text evidence="5">Belongs to the methyltransferase superfamily. UbiG/COQ3 family.</text>
</comment>
<dbReference type="NCBIfam" id="TIGR01983">
    <property type="entry name" value="UbiG"/>
    <property type="match status" value="1"/>
</dbReference>
<evidence type="ECO:0000256" key="5">
    <source>
        <dbReference type="HAMAP-Rule" id="MF_00472"/>
    </source>
</evidence>
<dbReference type="CDD" id="cd02440">
    <property type="entry name" value="AdoMet_MTases"/>
    <property type="match status" value="1"/>
</dbReference>
<dbReference type="PANTHER" id="PTHR43464">
    <property type="entry name" value="METHYLTRANSFERASE"/>
    <property type="match status" value="1"/>
</dbReference>
<dbReference type="Proteomes" id="UP000275281">
    <property type="component" value="Unassembled WGS sequence"/>
</dbReference>
<dbReference type="EC" id="2.1.1.222" evidence="5"/>
<dbReference type="InterPro" id="IPR010233">
    <property type="entry name" value="UbiG_MeTrfase"/>
</dbReference>
<dbReference type="GO" id="GO:0061542">
    <property type="term" value="F:3-demethylubiquinol 3-O-methyltransferase activity"/>
    <property type="evidence" value="ECO:0007669"/>
    <property type="project" value="UniProtKB-UniRule"/>
</dbReference>
<protein>
    <recommendedName>
        <fullName evidence="5">Ubiquinone biosynthesis O-methyltransferase</fullName>
    </recommendedName>
    <alternativeName>
        <fullName evidence="5">2-polyprenyl-6-hydroxyphenol methylase</fullName>
        <ecNumber evidence="5">2.1.1.222</ecNumber>
    </alternativeName>
    <alternativeName>
        <fullName evidence="5">3-demethylubiquinone 3-O-methyltransferase</fullName>
        <ecNumber evidence="5">2.1.1.64</ecNumber>
    </alternativeName>
</protein>
<comment type="caution">
    <text evidence="6">The sequence shown here is derived from an EMBL/GenBank/DDBJ whole genome shotgun (WGS) entry which is preliminary data.</text>
</comment>
<evidence type="ECO:0000256" key="2">
    <source>
        <dbReference type="ARBA" id="ARBA00022679"/>
    </source>
</evidence>
<dbReference type="RefSeq" id="WP_124027354.1">
    <property type="nucleotide sequence ID" value="NZ_JBHRSN010000015.1"/>
</dbReference>
<dbReference type="OrthoDB" id="9801538at2"/>
<keyword evidence="1 5" id="KW-0489">Methyltransferase</keyword>
<dbReference type="HAMAP" id="MF_00472">
    <property type="entry name" value="UbiG"/>
    <property type="match status" value="1"/>
</dbReference>